<feature type="compositionally biased region" description="Low complexity" evidence="3">
    <location>
        <begin position="462"/>
        <end position="479"/>
    </location>
</feature>
<dbReference type="Gene3D" id="3.40.30.10">
    <property type="entry name" value="Glutaredoxin"/>
    <property type="match status" value="1"/>
</dbReference>
<dbReference type="InterPro" id="IPR036249">
    <property type="entry name" value="Thioredoxin-like_sf"/>
</dbReference>
<evidence type="ECO:0000256" key="3">
    <source>
        <dbReference type="SAM" id="MobiDB-lite"/>
    </source>
</evidence>
<feature type="region of interest" description="Disordered" evidence="3">
    <location>
        <begin position="303"/>
        <end position="324"/>
    </location>
</feature>
<reference evidence="4" key="1">
    <citation type="submission" date="2020-01" db="EMBL/GenBank/DDBJ databases">
        <title>Genome Sequencing of Three Apophysomyces-Like Fungal Strains Confirms a Novel Fungal Genus in the Mucoromycota with divergent Burkholderia-like Endosymbiotic Bacteria.</title>
        <authorList>
            <person name="Stajich J.E."/>
            <person name="Macias A.M."/>
            <person name="Carter-House D."/>
            <person name="Lovett B."/>
            <person name="Kasson L.R."/>
            <person name="Berry K."/>
            <person name="Grigoriev I."/>
            <person name="Chang Y."/>
            <person name="Spatafora J."/>
            <person name="Kasson M.T."/>
        </authorList>
    </citation>
    <scope>NUCLEOTIDE SEQUENCE</scope>
    <source>
        <strain evidence="4">NRRL A-21654</strain>
    </source>
</reference>
<feature type="region of interest" description="Disordered" evidence="3">
    <location>
        <begin position="457"/>
        <end position="499"/>
    </location>
</feature>
<dbReference type="OrthoDB" id="9932926at2759"/>
<dbReference type="Pfam" id="PF04908">
    <property type="entry name" value="SH3BGR"/>
    <property type="match status" value="1"/>
</dbReference>
<keyword evidence="2" id="KW-0175">Coiled coil</keyword>
<dbReference type="PANTHER" id="PTHR12232">
    <property type="entry name" value="SH3 DOMAIN-BINDING GLUTAMIC ACID-RICH-LIKE PROTEIN"/>
    <property type="match status" value="1"/>
</dbReference>
<dbReference type="GO" id="GO:0005737">
    <property type="term" value="C:cytoplasm"/>
    <property type="evidence" value="ECO:0007669"/>
    <property type="project" value="TreeGrafter"/>
</dbReference>
<dbReference type="AlphaFoldDB" id="A0A8H7ER01"/>
<protein>
    <submittedName>
        <fullName evidence="4">SH3 domain binding glutamic acid-rich protein-like</fullName>
    </submittedName>
</protein>
<dbReference type="PANTHER" id="PTHR12232:SF0">
    <property type="entry name" value="THIOREDOXIN DOMAIN-CONTAINING PROTEIN"/>
    <property type="match status" value="1"/>
</dbReference>
<sequence length="522" mass="59518">MPCFGSRKTANKSKVASMKDSGRSGLSNESALSHSGSMSVVAQIKQEYADLKSKNDEQLGVISRQSAELEHLRQQLNKTQESESVSETLNELERKNKETLAALEQKETMLKQRETEMAELLQKLEQEKEKEKEEKACADQLAERDALLRSKEQELEELQLKWKAEQAAMVKPALDEVTKQMEELKKAIQKQKHEAVLQTHAEAMAEKDRALVQHQKSLSDLKGAHDRAIKTLQREQTQTLEEVQARHERDMQQLRERLGEAEKRAKSDMNDEVERLLQEFEQSEHTHSVQMADLQKSHREQMTMMRRGQQAEIKQWMGQSDKQDDKFKVTLRSTGGPGSKVRWPIAAMKDKTPEVVPRDPALVQVYMSSVSTNSSIKRNQESIQTMLTSSKVQYEVVDVAQSEQALQYMRRQSATDKGRAKPLPQVFVGGEYRGQLEDLTMAIDNGQLEQFLRPREQTAQTLSVPSKQKSTSSLSSTGPVTPPSSTPVIQPKKDHREEDEELFKEMAMELSQSDFAKFDFNF</sequence>
<feature type="compositionally biased region" description="Polar residues" evidence="3">
    <location>
        <begin position="24"/>
        <end position="38"/>
    </location>
</feature>
<dbReference type="InterPro" id="IPR006993">
    <property type="entry name" value="Glut_rich_SH3-bd"/>
</dbReference>
<feature type="region of interest" description="Disordered" evidence="3">
    <location>
        <begin position="1"/>
        <end position="38"/>
    </location>
</feature>
<dbReference type="SUPFAM" id="SSF52833">
    <property type="entry name" value="Thioredoxin-like"/>
    <property type="match status" value="1"/>
</dbReference>
<evidence type="ECO:0000313" key="5">
    <source>
        <dbReference type="Proteomes" id="UP000605846"/>
    </source>
</evidence>
<evidence type="ECO:0000256" key="2">
    <source>
        <dbReference type="SAM" id="Coils"/>
    </source>
</evidence>
<feature type="coiled-coil region" evidence="2">
    <location>
        <begin position="62"/>
        <end position="194"/>
    </location>
</feature>
<dbReference type="EMBL" id="JABAYA010000042">
    <property type="protein sequence ID" value="KAF7728164.1"/>
    <property type="molecule type" value="Genomic_DNA"/>
</dbReference>
<organism evidence="4 5">
    <name type="scientific">Apophysomyces ossiformis</name>
    <dbReference type="NCBI Taxonomy" id="679940"/>
    <lineage>
        <taxon>Eukaryota</taxon>
        <taxon>Fungi</taxon>
        <taxon>Fungi incertae sedis</taxon>
        <taxon>Mucoromycota</taxon>
        <taxon>Mucoromycotina</taxon>
        <taxon>Mucoromycetes</taxon>
        <taxon>Mucorales</taxon>
        <taxon>Mucorineae</taxon>
        <taxon>Mucoraceae</taxon>
        <taxon>Apophysomyces</taxon>
    </lineage>
</organism>
<evidence type="ECO:0000313" key="4">
    <source>
        <dbReference type="EMBL" id="KAF7728164.1"/>
    </source>
</evidence>
<dbReference type="InterPro" id="IPR051033">
    <property type="entry name" value="SH3BGR"/>
</dbReference>
<comment type="caution">
    <text evidence="4">The sequence shown here is derived from an EMBL/GenBank/DDBJ whole genome shotgun (WGS) entry which is preliminary data.</text>
</comment>
<name>A0A8H7ER01_9FUNG</name>
<keyword evidence="5" id="KW-1185">Reference proteome</keyword>
<proteinExistence type="inferred from homology"/>
<dbReference type="Proteomes" id="UP000605846">
    <property type="component" value="Unassembled WGS sequence"/>
</dbReference>
<evidence type="ECO:0000256" key="1">
    <source>
        <dbReference type="ARBA" id="ARBA00007764"/>
    </source>
</evidence>
<dbReference type="PROSITE" id="PS51354">
    <property type="entry name" value="GLUTAREDOXIN_2"/>
    <property type="match status" value="1"/>
</dbReference>
<feature type="coiled-coil region" evidence="2">
    <location>
        <begin position="237"/>
        <end position="286"/>
    </location>
</feature>
<comment type="similarity">
    <text evidence="1">Belongs to the SH3BGR family.</text>
</comment>
<accession>A0A8H7ER01</accession>
<gene>
    <name evidence="4" type="primary">SH3BGRL_2</name>
    <name evidence="4" type="ORF">EC973_006558</name>
</gene>